<accession>A0A1J4MV68</accession>
<sequence length="524" mass="61186">MDSSTRASTVFTLPKFPSPYDRSRVASVEEFEKVNNIENETKNETNICVVRPEIRKTGIGLSRVNELEVQLKVKEKIIEELLEENNKLVNNMNSIELARDEERVRMQQGTERILQQVVEDNEWYKANFVELKNDLEKAIVQVKSKSKELSNLEKRCKLLIEEKDTLKQHSEKISAQYLKSVNQIELYRKCIDKIIGVTGKFIGSSEGYFPSYYGNSCNIIKILDNIADLLINKSNIRKALKLILEIKDRVRDAEIEIFTIKDNTFWNGDNDMFELGISDLDKTVENDYNIENNKDQYLEKDISIEKASDSGLPSNILQLKYNFLLKDLEEAKNEIKKLRKEVISRGEKIEAMKKQNYEVRKVRSPDNSVVEILKSQIDDLKSEKVKLLKELSDMKNKKFKNRKECKKSTILEKYTDSRESESDSDISYLEVYRDTENLSIRSDDSCIQDHNSTIFGDNLDNKGIDAVAIEEYPDFVNYNNQYLDFNTKQSVDEIIKKYIKYPLEGHLKRQSVQKRLIQRNRYYS</sequence>
<evidence type="ECO:0000313" key="3">
    <source>
        <dbReference type="Proteomes" id="UP000186804"/>
    </source>
</evidence>
<feature type="coiled-coil region" evidence="1">
    <location>
        <begin position="314"/>
        <end position="397"/>
    </location>
</feature>
<dbReference type="EMBL" id="LRBS01000011">
    <property type="protein sequence ID" value="OII77959.1"/>
    <property type="molecule type" value="Genomic_DNA"/>
</dbReference>
<proteinExistence type="predicted"/>
<evidence type="ECO:0000313" key="2">
    <source>
        <dbReference type="EMBL" id="OII77959.1"/>
    </source>
</evidence>
<organism evidence="2 3">
    <name type="scientific">Cryptosporidium andersoni</name>
    <dbReference type="NCBI Taxonomy" id="117008"/>
    <lineage>
        <taxon>Eukaryota</taxon>
        <taxon>Sar</taxon>
        <taxon>Alveolata</taxon>
        <taxon>Apicomplexa</taxon>
        <taxon>Conoidasida</taxon>
        <taxon>Coccidia</taxon>
        <taxon>Eucoccidiorida</taxon>
        <taxon>Eimeriorina</taxon>
        <taxon>Cryptosporidiidae</taxon>
        <taxon>Cryptosporidium</taxon>
    </lineage>
</organism>
<dbReference type="GeneID" id="92367951"/>
<feature type="coiled-coil region" evidence="1">
    <location>
        <begin position="64"/>
        <end position="98"/>
    </location>
</feature>
<name>A0A1J4MV68_9CRYT</name>
<protein>
    <submittedName>
        <fullName evidence="2">Uncharacterized protein</fullName>
    </submittedName>
</protein>
<dbReference type="RefSeq" id="XP_067069805.1">
    <property type="nucleotide sequence ID" value="XM_067213992.1"/>
</dbReference>
<dbReference type="VEuPathDB" id="CryptoDB:cand_037670"/>
<keyword evidence="1" id="KW-0175">Coiled coil</keyword>
<dbReference type="Proteomes" id="UP000186804">
    <property type="component" value="Unassembled WGS sequence"/>
</dbReference>
<dbReference type="OrthoDB" id="343329at2759"/>
<evidence type="ECO:0000256" key="1">
    <source>
        <dbReference type="SAM" id="Coils"/>
    </source>
</evidence>
<feature type="coiled-coil region" evidence="1">
    <location>
        <begin position="132"/>
        <end position="169"/>
    </location>
</feature>
<keyword evidence="3" id="KW-1185">Reference proteome</keyword>
<comment type="caution">
    <text evidence="2">The sequence shown here is derived from an EMBL/GenBank/DDBJ whole genome shotgun (WGS) entry which is preliminary data.</text>
</comment>
<gene>
    <name evidence="2" type="ORF">cand_037670</name>
</gene>
<reference evidence="2 3" key="1">
    <citation type="submission" date="2016-10" db="EMBL/GenBank/DDBJ databases">
        <title>Reductive evolution of mitochondrial metabolism and differential evolution of invasion-related proteins in Cryptosporidium.</title>
        <authorList>
            <person name="Liu S."/>
            <person name="Roellig D.M."/>
            <person name="Guo Y."/>
            <person name="Li N."/>
            <person name="Frace M.A."/>
            <person name="Tang K."/>
            <person name="Zhang L."/>
            <person name="Feng Y."/>
            <person name="Xiao L."/>
        </authorList>
    </citation>
    <scope>NUCLEOTIDE SEQUENCE [LARGE SCALE GENOMIC DNA]</scope>
    <source>
        <strain evidence="2">30847</strain>
    </source>
</reference>
<dbReference type="AlphaFoldDB" id="A0A1J4MV68"/>